<comment type="caution">
    <text evidence="2">The sequence shown here is derived from an EMBL/GenBank/DDBJ whole genome shotgun (WGS) entry which is preliminary data.</text>
</comment>
<evidence type="ECO:0000313" key="2">
    <source>
        <dbReference type="EMBL" id="KAJ0201447.1"/>
    </source>
</evidence>
<feature type="domain" description="Retrovirus-related Pol polyprotein from transposon TNT 1-94-like beta-barrel" evidence="1">
    <location>
        <begin position="2"/>
        <end position="78"/>
    </location>
</feature>
<name>A0A9R1VAN5_LACSA</name>
<accession>A0A9R1VAN5</accession>
<sequence length="129" mass="14579">MACSNLLIGDKNQLQNPVKYGENRVVAIADNSKHLIANIGDVVFPSDNSKDELVLKDIYHVPGMIKNMISIPQMMYDGLYVLFGPEDVSVFKEFETSSVPILQGYKTKRYTCSMQHLPMLKELTPRSRV</sequence>
<protein>
    <recommendedName>
        <fullName evidence="1">Retrovirus-related Pol polyprotein from transposon TNT 1-94-like beta-barrel domain-containing protein</fullName>
    </recommendedName>
</protein>
<dbReference type="EMBL" id="NBSK02000006">
    <property type="protein sequence ID" value="KAJ0201447.1"/>
    <property type="molecule type" value="Genomic_DNA"/>
</dbReference>
<dbReference type="InterPro" id="IPR054722">
    <property type="entry name" value="PolX-like_BBD"/>
</dbReference>
<reference evidence="2 3" key="1">
    <citation type="journal article" date="2017" name="Nat. Commun.">
        <title>Genome assembly with in vitro proximity ligation data and whole-genome triplication in lettuce.</title>
        <authorList>
            <person name="Reyes-Chin-Wo S."/>
            <person name="Wang Z."/>
            <person name="Yang X."/>
            <person name="Kozik A."/>
            <person name="Arikit S."/>
            <person name="Song C."/>
            <person name="Xia L."/>
            <person name="Froenicke L."/>
            <person name="Lavelle D.O."/>
            <person name="Truco M.J."/>
            <person name="Xia R."/>
            <person name="Zhu S."/>
            <person name="Xu C."/>
            <person name="Xu H."/>
            <person name="Xu X."/>
            <person name="Cox K."/>
            <person name="Korf I."/>
            <person name="Meyers B.C."/>
            <person name="Michelmore R.W."/>
        </authorList>
    </citation>
    <scope>NUCLEOTIDE SEQUENCE [LARGE SCALE GENOMIC DNA]</scope>
    <source>
        <strain evidence="3">cv. Salinas</strain>
        <tissue evidence="2">Seedlings</tissue>
    </source>
</reference>
<dbReference type="AlphaFoldDB" id="A0A9R1VAN5"/>
<evidence type="ECO:0000259" key="1">
    <source>
        <dbReference type="Pfam" id="PF22936"/>
    </source>
</evidence>
<dbReference type="Pfam" id="PF22936">
    <property type="entry name" value="Pol_BBD"/>
    <property type="match status" value="1"/>
</dbReference>
<evidence type="ECO:0000313" key="3">
    <source>
        <dbReference type="Proteomes" id="UP000235145"/>
    </source>
</evidence>
<gene>
    <name evidence="2" type="ORF">LSAT_V11C600326730</name>
</gene>
<dbReference type="Proteomes" id="UP000235145">
    <property type="component" value="Unassembled WGS sequence"/>
</dbReference>
<proteinExistence type="predicted"/>
<organism evidence="2 3">
    <name type="scientific">Lactuca sativa</name>
    <name type="common">Garden lettuce</name>
    <dbReference type="NCBI Taxonomy" id="4236"/>
    <lineage>
        <taxon>Eukaryota</taxon>
        <taxon>Viridiplantae</taxon>
        <taxon>Streptophyta</taxon>
        <taxon>Embryophyta</taxon>
        <taxon>Tracheophyta</taxon>
        <taxon>Spermatophyta</taxon>
        <taxon>Magnoliopsida</taxon>
        <taxon>eudicotyledons</taxon>
        <taxon>Gunneridae</taxon>
        <taxon>Pentapetalae</taxon>
        <taxon>asterids</taxon>
        <taxon>campanulids</taxon>
        <taxon>Asterales</taxon>
        <taxon>Asteraceae</taxon>
        <taxon>Cichorioideae</taxon>
        <taxon>Cichorieae</taxon>
        <taxon>Lactucinae</taxon>
        <taxon>Lactuca</taxon>
    </lineage>
</organism>
<keyword evidence="3" id="KW-1185">Reference proteome</keyword>